<evidence type="ECO:0000313" key="2">
    <source>
        <dbReference type="Proteomes" id="UP001054945"/>
    </source>
</evidence>
<proteinExistence type="predicted"/>
<reference evidence="1 2" key="1">
    <citation type="submission" date="2021-06" db="EMBL/GenBank/DDBJ databases">
        <title>Caerostris extrusa draft genome.</title>
        <authorList>
            <person name="Kono N."/>
            <person name="Arakawa K."/>
        </authorList>
    </citation>
    <scope>NUCLEOTIDE SEQUENCE [LARGE SCALE GENOMIC DNA]</scope>
</reference>
<accession>A0AAV4VFM7</accession>
<organism evidence="1 2">
    <name type="scientific">Caerostris extrusa</name>
    <name type="common">Bark spider</name>
    <name type="synonym">Caerostris bankana</name>
    <dbReference type="NCBI Taxonomy" id="172846"/>
    <lineage>
        <taxon>Eukaryota</taxon>
        <taxon>Metazoa</taxon>
        <taxon>Ecdysozoa</taxon>
        <taxon>Arthropoda</taxon>
        <taxon>Chelicerata</taxon>
        <taxon>Arachnida</taxon>
        <taxon>Araneae</taxon>
        <taxon>Araneomorphae</taxon>
        <taxon>Entelegynae</taxon>
        <taxon>Araneoidea</taxon>
        <taxon>Araneidae</taxon>
        <taxon>Caerostris</taxon>
    </lineage>
</organism>
<name>A0AAV4VFM7_CAEEX</name>
<protein>
    <submittedName>
        <fullName evidence="1">Uncharacterized protein</fullName>
    </submittedName>
</protein>
<gene>
    <name evidence="1" type="ORF">CEXT_268501</name>
</gene>
<keyword evidence="2" id="KW-1185">Reference proteome</keyword>
<dbReference type="EMBL" id="BPLR01014360">
    <property type="protein sequence ID" value="GIY68295.1"/>
    <property type="molecule type" value="Genomic_DNA"/>
</dbReference>
<sequence>MVGKRENHDLSICPVEREGWGGVEGLPSLPPSLNNPSASLKMAIFSYVSEVSGFCPSPLANSLVPPLPPIKSPKLLMSWESFGLNSFSFFFSFSFPAEDVNGVFCFNLGHTEDCGRVYFPLLVYWLEVE</sequence>
<comment type="caution">
    <text evidence="1">The sequence shown here is derived from an EMBL/GenBank/DDBJ whole genome shotgun (WGS) entry which is preliminary data.</text>
</comment>
<dbReference type="AlphaFoldDB" id="A0AAV4VFM7"/>
<dbReference type="Proteomes" id="UP001054945">
    <property type="component" value="Unassembled WGS sequence"/>
</dbReference>
<evidence type="ECO:0000313" key="1">
    <source>
        <dbReference type="EMBL" id="GIY68295.1"/>
    </source>
</evidence>